<keyword evidence="4 6" id="KW-1133">Transmembrane helix</keyword>
<comment type="subcellular location">
    <subcellularLocation>
        <location evidence="1">Cell membrane</location>
        <topology evidence="1">Multi-pass membrane protein</topology>
    </subcellularLocation>
</comment>
<dbReference type="PANTHER" id="PTHR47089:SF1">
    <property type="entry name" value="GUANOSINE ABC TRANSPORTER PERMEASE PROTEIN NUPP"/>
    <property type="match status" value="1"/>
</dbReference>
<dbReference type="RefSeq" id="WP_183565727.1">
    <property type="nucleotide sequence ID" value="NZ_JACHOP010000003.1"/>
</dbReference>
<dbReference type="CDD" id="cd06580">
    <property type="entry name" value="TM_PBP1_transp_TpRbsC_like"/>
    <property type="match status" value="1"/>
</dbReference>
<feature type="transmembrane region" description="Helical" evidence="6">
    <location>
        <begin position="260"/>
        <end position="281"/>
    </location>
</feature>
<keyword evidence="5 6" id="KW-0472">Membrane</keyword>
<dbReference type="Proteomes" id="UP000583454">
    <property type="component" value="Unassembled WGS sequence"/>
</dbReference>
<comment type="caution">
    <text evidence="7">The sequence shown here is derived from an EMBL/GenBank/DDBJ whole genome shotgun (WGS) entry which is preliminary data.</text>
</comment>
<dbReference type="EMBL" id="JACHOP010000003">
    <property type="protein sequence ID" value="MBB5756272.1"/>
    <property type="molecule type" value="Genomic_DNA"/>
</dbReference>
<feature type="transmembrane region" description="Helical" evidence="6">
    <location>
        <begin position="104"/>
        <end position="127"/>
    </location>
</feature>
<name>A0A840ZEC6_9HYPH</name>
<accession>A0A840ZEC6</accession>
<feature type="transmembrane region" description="Helical" evidence="6">
    <location>
        <begin position="35"/>
        <end position="57"/>
    </location>
</feature>
<dbReference type="GO" id="GO:0022857">
    <property type="term" value="F:transmembrane transporter activity"/>
    <property type="evidence" value="ECO:0007669"/>
    <property type="project" value="InterPro"/>
</dbReference>
<feature type="transmembrane region" description="Helical" evidence="6">
    <location>
        <begin position="166"/>
        <end position="184"/>
    </location>
</feature>
<dbReference type="Pfam" id="PF02653">
    <property type="entry name" value="BPD_transp_2"/>
    <property type="match status" value="1"/>
</dbReference>
<evidence type="ECO:0000256" key="3">
    <source>
        <dbReference type="ARBA" id="ARBA00022692"/>
    </source>
</evidence>
<gene>
    <name evidence="7" type="ORF">HNR00_000970</name>
</gene>
<evidence type="ECO:0000256" key="4">
    <source>
        <dbReference type="ARBA" id="ARBA00022989"/>
    </source>
</evidence>
<feature type="transmembrane region" description="Helical" evidence="6">
    <location>
        <begin position="301"/>
        <end position="323"/>
    </location>
</feature>
<organism evidence="7 8">
    <name type="scientific">Methylorubrum rhodinum</name>
    <dbReference type="NCBI Taxonomy" id="29428"/>
    <lineage>
        <taxon>Bacteria</taxon>
        <taxon>Pseudomonadati</taxon>
        <taxon>Pseudomonadota</taxon>
        <taxon>Alphaproteobacteria</taxon>
        <taxon>Hyphomicrobiales</taxon>
        <taxon>Methylobacteriaceae</taxon>
        <taxon>Methylorubrum</taxon>
    </lineage>
</organism>
<evidence type="ECO:0000256" key="2">
    <source>
        <dbReference type="ARBA" id="ARBA00022475"/>
    </source>
</evidence>
<keyword evidence="2" id="KW-1003">Cell membrane</keyword>
<evidence type="ECO:0000313" key="8">
    <source>
        <dbReference type="Proteomes" id="UP000583454"/>
    </source>
</evidence>
<evidence type="ECO:0000313" key="7">
    <source>
        <dbReference type="EMBL" id="MBB5756272.1"/>
    </source>
</evidence>
<keyword evidence="7" id="KW-0813">Transport</keyword>
<protein>
    <submittedName>
        <fullName evidence="7">Simple sugar transport system permease protein</fullName>
    </submittedName>
</protein>
<feature type="transmembrane region" description="Helical" evidence="6">
    <location>
        <begin position="344"/>
        <end position="363"/>
    </location>
</feature>
<dbReference type="AlphaFoldDB" id="A0A840ZEC6"/>
<reference evidence="7 8" key="1">
    <citation type="submission" date="2020-08" db="EMBL/GenBank/DDBJ databases">
        <title>Genomic Encyclopedia of Type Strains, Phase IV (KMG-IV): sequencing the most valuable type-strain genomes for metagenomic binning, comparative biology and taxonomic classification.</title>
        <authorList>
            <person name="Goeker M."/>
        </authorList>
    </citation>
    <scope>NUCLEOTIDE SEQUENCE [LARGE SCALE GENOMIC DNA]</scope>
    <source>
        <strain evidence="7 8">DSM 2163</strain>
    </source>
</reference>
<dbReference type="PANTHER" id="PTHR47089">
    <property type="entry name" value="ABC TRANSPORTER, PERMEASE PROTEIN"/>
    <property type="match status" value="1"/>
</dbReference>
<keyword evidence="8" id="KW-1185">Reference proteome</keyword>
<evidence type="ECO:0000256" key="5">
    <source>
        <dbReference type="ARBA" id="ARBA00023136"/>
    </source>
</evidence>
<keyword evidence="3 6" id="KW-0812">Transmembrane</keyword>
<evidence type="ECO:0000256" key="6">
    <source>
        <dbReference type="SAM" id="Phobius"/>
    </source>
</evidence>
<keyword evidence="7" id="KW-0762">Sugar transport</keyword>
<dbReference type="GO" id="GO:0005886">
    <property type="term" value="C:plasma membrane"/>
    <property type="evidence" value="ECO:0007669"/>
    <property type="project" value="UniProtKB-SubCell"/>
</dbReference>
<proteinExistence type="predicted"/>
<dbReference type="InterPro" id="IPR001851">
    <property type="entry name" value="ABC_transp_permease"/>
</dbReference>
<feature type="transmembrane region" description="Helical" evidence="6">
    <location>
        <begin position="77"/>
        <end position="97"/>
    </location>
</feature>
<sequence length="381" mass="39034">MSTSADTAAPALPLSEHRPSAALQLRAWLARRAEVVAIPVGAVVVGFLLFSLFLLALGKSPLAFLDLVWRGGFGSSFALQNSLQRAAPLLFAALCVALPARLGLVVIGGEGAIVLGGLAAAAAAIPLQGAPPFLAVPLMALAAALAGAAWIGGVGALRATRGVNETIASLLMSYIAIALTNHMIEAVLRDPASLNKPSTPPIGEAFAVGPLPGLDVHWGLGIGVLACLLAYLLTERTTLGFAARIAGGNVRAAQIQGLPVGRLVVGFTALGGACAALAGFFEVTAVHGNANASLNAGFGYTGILVAFLARQNPLAILPVAFLLGGIEASSGLIQRRMQLPDATVLVLEGLLFLVVLTSETLYGRFKPFNPHLWAEKREATA</sequence>
<evidence type="ECO:0000256" key="1">
    <source>
        <dbReference type="ARBA" id="ARBA00004651"/>
    </source>
</evidence>
<feature type="transmembrane region" description="Helical" evidence="6">
    <location>
        <begin position="133"/>
        <end position="154"/>
    </location>
</feature>
<feature type="transmembrane region" description="Helical" evidence="6">
    <location>
        <begin position="216"/>
        <end position="234"/>
    </location>
</feature>